<dbReference type="AlphaFoldDB" id="X6PG90"/>
<feature type="compositionally biased region" description="Basic and acidic residues" evidence="1">
    <location>
        <begin position="177"/>
        <end position="186"/>
    </location>
</feature>
<keyword evidence="3" id="KW-1185">Reference proteome</keyword>
<reference evidence="2 3" key="1">
    <citation type="journal article" date="2013" name="Curr. Biol.">
        <title>The Genome of the Foraminiferan Reticulomyxa filosa.</title>
        <authorList>
            <person name="Glockner G."/>
            <person name="Hulsmann N."/>
            <person name="Schleicher M."/>
            <person name="Noegel A.A."/>
            <person name="Eichinger L."/>
            <person name="Gallinger C."/>
            <person name="Pawlowski J."/>
            <person name="Sierra R."/>
            <person name="Euteneuer U."/>
            <person name="Pillet L."/>
            <person name="Moustafa A."/>
            <person name="Platzer M."/>
            <person name="Groth M."/>
            <person name="Szafranski K."/>
            <person name="Schliwa M."/>
        </authorList>
    </citation>
    <scope>NUCLEOTIDE SEQUENCE [LARGE SCALE GENOMIC DNA]</scope>
</reference>
<organism evidence="2 3">
    <name type="scientific">Reticulomyxa filosa</name>
    <dbReference type="NCBI Taxonomy" id="46433"/>
    <lineage>
        <taxon>Eukaryota</taxon>
        <taxon>Sar</taxon>
        <taxon>Rhizaria</taxon>
        <taxon>Retaria</taxon>
        <taxon>Foraminifera</taxon>
        <taxon>Monothalamids</taxon>
        <taxon>Reticulomyxidae</taxon>
        <taxon>Reticulomyxa</taxon>
    </lineage>
</organism>
<evidence type="ECO:0000313" key="3">
    <source>
        <dbReference type="Proteomes" id="UP000023152"/>
    </source>
</evidence>
<dbReference type="EMBL" id="ASPP01000373">
    <property type="protein sequence ID" value="ETO36707.1"/>
    <property type="molecule type" value="Genomic_DNA"/>
</dbReference>
<proteinExistence type="predicted"/>
<dbReference type="Proteomes" id="UP000023152">
    <property type="component" value="Unassembled WGS sequence"/>
</dbReference>
<feature type="non-terminal residue" evidence="2">
    <location>
        <position position="1"/>
    </location>
</feature>
<name>X6PG90_RETFI</name>
<sequence length="320" mass="37583">KHAREHQMDKDYVFFLVNERKDKGIVVDKVEEIGIGLVDQYFYELKNNKSPQSMKNIINKCKELYEYYSLHLCFPATTWETIEIRLERLLLTKSTKEGGCIWDKEKEGRDPFPILDTFVQNAQLRYKDYQEKERSEVDYSDFSSSSIASDEDGEFKGIFFFIVVHFCMKDSKLKRDGSENKKETLPRKSNPVMRGKTQITSIVLDPPRPDSQSSEDEKTETRKQDTVTNVIASMAESEFIARWFTSSEFYDVFCKLFLDRVSSDCPKDIHACERILRTSRHPSSKSKMFHRQKKYNGRIFSASYYYCFPIKQCNICNSNK</sequence>
<evidence type="ECO:0000256" key="1">
    <source>
        <dbReference type="SAM" id="MobiDB-lite"/>
    </source>
</evidence>
<comment type="caution">
    <text evidence="2">The sequence shown here is derived from an EMBL/GenBank/DDBJ whole genome shotgun (WGS) entry which is preliminary data.</text>
</comment>
<feature type="compositionally biased region" description="Basic and acidic residues" evidence="1">
    <location>
        <begin position="215"/>
        <end position="224"/>
    </location>
</feature>
<feature type="region of interest" description="Disordered" evidence="1">
    <location>
        <begin position="177"/>
        <end position="224"/>
    </location>
</feature>
<accession>X6PG90</accession>
<evidence type="ECO:0000313" key="2">
    <source>
        <dbReference type="EMBL" id="ETO36707.1"/>
    </source>
</evidence>
<protein>
    <submittedName>
        <fullName evidence="2">Uncharacterized protein</fullName>
    </submittedName>
</protein>
<gene>
    <name evidence="2" type="ORF">RFI_00356</name>
</gene>